<gene>
    <name evidence="7" type="ORF">OVN521_LOCUS3521</name>
    <name evidence="8" type="ORF">UXM345_LOCUS21010</name>
    <name evidence="6" type="ORF">WKI299_LOCUS30733</name>
    <name evidence="5" type="ORF">XDN619_LOCUS27374</name>
</gene>
<dbReference type="Proteomes" id="UP000663866">
    <property type="component" value="Unassembled WGS sequence"/>
</dbReference>
<evidence type="ECO:0000256" key="2">
    <source>
        <dbReference type="PROSITE-ProRule" id="PRU01331"/>
    </source>
</evidence>
<dbReference type="SUPFAM" id="SSF54368">
    <property type="entry name" value="Glutamine synthetase, N-terminal domain"/>
    <property type="match status" value="1"/>
</dbReference>
<dbReference type="Proteomes" id="UP000663842">
    <property type="component" value="Unassembled WGS sequence"/>
</dbReference>
<organism evidence="7 9">
    <name type="scientific">Rotaria magnacalcarata</name>
    <dbReference type="NCBI Taxonomy" id="392030"/>
    <lineage>
        <taxon>Eukaryota</taxon>
        <taxon>Metazoa</taxon>
        <taxon>Spiralia</taxon>
        <taxon>Gnathifera</taxon>
        <taxon>Rotifera</taxon>
        <taxon>Eurotatoria</taxon>
        <taxon>Bdelloidea</taxon>
        <taxon>Philodinida</taxon>
        <taxon>Philodinidae</taxon>
        <taxon>Rotaria</taxon>
    </lineage>
</organism>
<accession>A0A819B2Y9</accession>
<feature type="domain" description="GS catalytic" evidence="4">
    <location>
        <begin position="98"/>
        <end position="355"/>
    </location>
</feature>
<dbReference type="EMBL" id="CAJOBG010000304">
    <property type="protein sequence ID" value="CAF3794807.1"/>
    <property type="molecule type" value="Genomic_DNA"/>
</dbReference>
<dbReference type="InterPro" id="IPR036651">
    <property type="entry name" value="Gln_synt_N_sf"/>
</dbReference>
<evidence type="ECO:0000313" key="9">
    <source>
        <dbReference type="Proteomes" id="UP000663866"/>
    </source>
</evidence>
<dbReference type="GO" id="GO:0006542">
    <property type="term" value="P:glutamine biosynthetic process"/>
    <property type="evidence" value="ECO:0007669"/>
    <property type="project" value="InterPro"/>
</dbReference>
<evidence type="ECO:0000313" key="8">
    <source>
        <dbReference type="EMBL" id="CAF4080186.1"/>
    </source>
</evidence>
<dbReference type="Pfam" id="PF00120">
    <property type="entry name" value="Gln-synt_C"/>
    <property type="match status" value="1"/>
</dbReference>
<dbReference type="Proteomes" id="UP000663856">
    <property type="component" value="Unassembled WGS sequence"/>
</dbReference>
<sequence>MLNLDDLRERVKKGEISQVVMAFPDMNGRLLGKRLDAHFFLDFVVEHGTRCCLSVFNYDINMRVLSAYPLEIWHQGLSDFLLVLDWISLRLASWQNKTATVMCDVYDDKQSNRVLIPHPHPQVFYENKSKLKSTSGYGVKYHLLQTAPEQKYTEGFRKHLQASGIPVENSKGEVGIGRHELNINFSVIFSMADRHATYKQCLKEVVDQLGISDAVGSGCHIHLNSNINFAQLFKHFLTGWLKYAPDVMVFYAPTINNYKRIQTGSVSPSHLAWIYDNRTTAFRLVDKGQSTRIECRIPGANGNIYLASLASGLRGITNQLELPLIFEGDVVTCYLDLYLHEQEQFEKHATDWERQ</sequence>
<dbReference type="Gene3D" id="3.30.590.10">
    <property type="entry name" value="Glutamine synthetase/guanido kinase, catalytic domain"/>
    <property type="match status" value="1"/>
</dbReference>
<reference evidence="7" key="1">
    <citation type="submission" date="2021-02" db="EMBL/GenBank/DDBJ databases">
        <authorList>
            <person name="Nowell W R."/>
        </authorList>
    </citation>
    <scope>NUCLEOTIDE SEQUENCE</scope>
</reference>
<evidence type="ECO:0000313" key="7">
    <source>
        <dbReference type="EMBL" id="CAF3794807.1"/>
    </source>
</evidence>
<proteinExistence type="inferred from homology"/>
<dbReference type="PROSITE" id="PS51987">
    <property type="entry name" value="GS_CATALYTIC"/>
    <property type="match status" value="1"/>
</dbReference>
<keyword evidence="1" id="KW-0436">Ligase</keyword>
<comment type="similarity">
    <text evidence="2 3">Belongs to the glutamine synthetase family.</text>
</comment>
<dbReference type="PANTHER" id="PTHR43785:SF12">
    <property type="entry name" value="TYPE-1 GLUTAMINE SYNTHETASE 2"/>
    <property type="match status" value="1"/>
</dbReference>
<dbReference type="EMBL" id="CAJNRG010012921">
    <property type="protein sequence ID" value="CAF2144435.1"/>
    <property type="molecule type" value="Genomic_DNA"/>
</dbReference>
<dbReference type="Gene3D" id="3.10.20.70">
    <property type="entry name" value="Glutamine synthetase, N-terminal domain"/>
    <property type="match status" value="1"/>
</dbReference>
<dbReference type="InterPro" id="IPR008146">
    <property type="entry name" value="Gln_synth_cat_dom"/>
</dbReference>
<name>A0A819B2Y9_9BILA</name>
<dbReference type="EMBL" id="CAJNRF010013948">
    <property type="protein sequence ID" value="CAF2153183.1"/>
    <property type="molecule type" value="Genomic_DNA"/>
</dbReference>
<protein>
    <recommendedName>
        <fullName evidence="4">GS catalytic domain-containing protein</fullName>
    </recommendedName>
</protein>
<dbReference type="SUPFAM" id="SSF55931">
    <property type="entry name" value="Glutamine synthetase/guanido kinase"/>
    <property type="match status" value="1"/>
</dbReference>
<dbReference type="AlphaFoldDB" id="A0A819B2Y9"/>
<comment type="caution">
    <text evidence="7">The sequence shown here is derived from an EMBL/GenBank/DDBJ whole genome shotgun (WGS) entry which is preliminary data.</text>
</comment>
<evidence type="ECO:0000313" key="6">
    <source>
        <dbReference type="EMBL" id="CAF2153183.1"/>
    </source>
</evidence>
<dbReference type="SMART" id="SM01230">
    <property type="entry name" value="Gln-synt_C"/>
    <property type="match status" value="1"/>
</dbReference>
<evidence type="ECO:0000256" key="1">
    <source>
        <dbReference type="ARBA" id="ARBA00022598"/>
    </source>
</evidence>
<dbReference type="EMBL" id="CAJOBF010003216">
    <property type="protein sequence ID" value="CAF4080186.1"/>
    <property type="molecule type" value="Genomic_DNA"/>
</dbReference>
<dbReference type="PANTHER" id="PTHR43785">
    <property type="entry name" value="GAMMA-GLUTAMYLPUTRESCINE SYNTHETASE"/>
    <property type="match status" value="1"/>
</dbReference>
<dbReference type="GO" id="GO:0004356">
    <property type="term" value="F:glutamine synthetase activity"/>
    <property type="evidence" value="ECO:0007669"/>
    <property type="project" value="InterPro"/>
</dbReference>
<evidence type="ECO:0000256" key="3">
    <source>
        <dbReference type="RuleBase" id="RU000384"/>
    </source>
</evidence>
<dbReference type="InterPro" id="IPR014746">
    <property type="entry name" value="Gln_synth/guanido_kin_cat_dom"/>
</dbReference>
<keyword evidence="9" id="KW-1185">Reference proteome</keyword>
<dbReference type="Proteomes" id="UP000663887">
    <property type="component" value="Unassembled WGS sequence"/>
</dbReference>
<evidence type="ECO:0000259" key="4">
    <source>
        <dbReference type="PROSITE" id="PS51987"/>
    </source>
</evidence>
<evidence type="ECO:0000313" key="5">
    <source>
        <dbReference type="EMBL" id="CAF2144435.1"/>
    </source>
</evidence>